<evidence type="ECO:0000313" key="2">
    <source>
        <dbReference type="Proteomes" id="UP000008803"/>
    </source>
</evidence>
<dbReference type="Proteomes" id="UP000008803">
    <property type="component" value="Chromosome"/>
</dbReference>
<dbReference type="AlphaFoldDB" id="D4JTN1"/>
<evidence type="ECO:0000313" key="1">
    <source>
        <dbReference type="EMBL" id="CBK96450.1"/>
    </source>
</evidence>
<proteinExistence type="predicted"/>
<reference evidence="1 2" key="2">
    <citation type="submission" date="2010-03" db="EMBL/GenBank/DDBJ databases">
        <authorList>
            <person name="Pajon A."/>
        </authorList>
    </citation>
    <scope>NUCLEOTIDE SEQUENCE [LARGE SCALE GENOMIC DNA]</scope>
    <source>
        <strain evidence="1 2">70/3</strain>
    </source>
</reference>
<reference evidence="1 2" key="1">
    <citation type="submission" date="2010-03" db="EMBL/GenBank/DDBJ databases">
        <title>The genome sequence of Eubacterium siraeum 70/3.</title>
        <authorList>
            <consortium name="metaHIT consortium -- http://www.metahit.eu/"/>
            <person name="Pajon A."/>
            <person name="Turner K."/>
            <person name="Parkhill J."/>
            <person name="Duncan S."/>
            <person name="Flint H."/>
        </authorList>
    </citation>
    <scope>NUCLEOTIDE SEQUENCE [LARGE SCALE GENOMIC DNA]</scope>
    <source>
        <strain evidence="1 2">70/3</strain>
    </source>
</reference>
<sequence>MVGIQFVLSLRTGGEMCREFTLHISYISCINAASY</sequence>
<gene>
    <name evidence="1" type="ORF">EUS_12940</name>
</gene>
<dbReference type="KEGG" id="esu:EUS_12940"/>
<dbReference type="HOGENOM" id="CLU_3365034_0_0_9"/>
<accession>D4JTN1</accession>
<dbReference type="EMBL" id="FP929044">
    <property type="protein sequence ID" value="CBK96450.1"/>
    <property type="molecule type" value="Genomic_DNA"/>
</dbReference>
<protein>
    <submittedName>
        <fullName evidence="1">Uncharacterized protein</fullName>
    </submittedName>
</protein>
<dbReference type="BioCyc" id="ESIR657319:G136K-1092-MONOMER"/>
<name>D4JTN1_9FIRM</name>
<organism evidence="1 2">
    <name type="scientific">[Eubacterium] siraeum 70/3</name>
    <dbReference type="NCBI Taxonomy" id="657319"/>
    <lineage>
        <taxon>Bacteria</taxon>
        <taxon>Bacillati</taxon>
        <taxon>Bacillota</taxon>
        <taxon>Clostridia</taxon>
        <taxon>Eubacteriales</taxon>
        <taxon>Oscillospiraceae</taxon>
        <taxon>Oscillospiraceae incertae sedis</taxon>
    </lineage>
</organism>